<dbReference type="EMBL" id="JAVDQK010000005">
    <property type="protein sequence ID" value="MDR6218602.1"/>
    <property type="molecule type" value="Genomic_DNA"/>
</dbReference>
<evidence type="ECO:0000313" key="2">
    <source>
        <dbReference type="EMBL" id="MDR6218602.1"/>
    </source>
</evidence>
<feature type="compositionally biased region" description="Basic and acidic residues" evidence="1">
    <location>
        <begin position="124"/>
        <end position="133"/>
    </location>
</feature>
<sequence length="152" mass="16362">MTTLPAILERIEQVLARTEGHTPGHWEAFYKRKYDEHHVSVPVAGSHLALPLFPHGVPTGRPEADARLIGHAPELRELARCAANVIGAQAAQLTVTAADLAASQREVQRLRGVLAQRGAVDMRSGVDRPDRSDPPAGATPEPGQTHPTQETP</sequence>
<reference evidence="2" key="1">
    <citation type="submission" date="2023-07" db="EMBL/GenBank/DDBJ databases">
        <title>Sorghum-associated microbial communities from plants grown in Nebraska, USA.</title>
        <authorList>
            <person name="Schachtman D."/>
        </authorList>
    </citation>
    <scope>NUCLEOTIDE SEQUENCE</scope>
    <source>
        <strain evidence="2">BE330</strain>
    </source>
</reference>
<dbReference type="Proteomes" id="UP001185331">
    <property type="component" value="Unassembled WGS sequence"/>
</dbReference>
<proteinExistence type="predicted"/>
<dbReference type="RefSeq" id="WP_309852980.1">
    <property type="nucleotide sequence ID" value="NZ_JAVDQJ010000004.1"/>
</dbReference>
<evidence type="ECO:0000313" key="3">
    <source>
        <dbReference type="Proteomes" id="UP001185331"/>
    </source>
</evidence>
<organism evidence="2 3">
    <name type="scientific">Deinococcus soli</name>
    <name type="common">ex Cha et al. 2016</name>
    <dbReference type="NCBI Taxonomy" id="1309411"/>
    <lineage>
        <taxon>Bacteria</taxon>
        <taxon>Thermotogati</taxon>
        <taxon>Deinococcota</taxon>
        <taxon>Deinococci</taxon>
        <taxon>Deinococcales</taxon>
        <taxon>Deinococcaceae</taxon>
        <taxon>Deinococcus</taxon>
    </lineage>
</organism>
<comment type="caution">
    <text evidence="2">The sequence shown here is derived from an EMBL/GenBank/DDBJ whole genome shotgun (WGS) entry which is preliminary data.</text>
</comment>
<protein>
    <submittedName>
        <fullName evidence="2">Uncharacterized protein</fullName>
    </submittedName>
</protein>
<dbReference type="AlphaFoldDB" id="A0AAE4BML0"/>
<evidence type="ECO:0000256" key="1">
    <source>
        <dbReference type="SAM" id="MobiDB-lite"/>
    </source>
</evidence>
<feature type="region of interest" description="Disordered" evidence="1">
    <location>
        <begin position="117"/>
        <end position="152"/>
    </location>
</feature>
<name>A0AAE4BML0_9DEIO</name>
<accession>A0AAE4BML0</accession>
<gene>
    <name evidence="2" type="ORF">J2Y00_002199</name>
</gene>